<protein>
    <submittedName>
        <fullName evidence="2">Uncharacterized protein</fullName>
    </submittedName>
</protein>
<dbReference type="AlphaFoldDB" id="A0A067C6J8"/>
<reference evidence="2 3" key="1">
    <citation type="journal article" date="2013" name="PLoS Genet.">
        <title>Distinctive expansion of potential virulence genes in the genome of the oomycete fish pathogen Saprolegnia parasitica.</title>
        <authorList>
            <person name="Jiang R.H."/>
            <person name="de Bruijn I."/>
            <person name="Haas B.J."/>
            <person name="Belmonte R."/>
            <person name="Lobach L."/>
            <person name="Christie J."/>
            <person name="van den Ackerveken G."/>
            <person name="Bottin A."/>
            <person name="Bulone V."/>
            <person name="Diaz-Moreno S.M."/>
            <person name="Dumas B."/>
            <person name="Fan L."/>
            <person name="Gaulin E."/>
            <person name="Govers F."/>
            <person name="Grenville-Briggs L.J."/>
            <person name="Horner N.R."/>
            <person name="Levin J.Z."/>
            <person name="Mammella M."/>
            <person name="Meijer H.J."/>
            <person name="Morris P."/>
            <person name="Nusbaum C."/>
            <person name="Oome S."/>
            <person name="Phillips A.J."/>
            <person name="van Rooyen D."/>
            <person name="Rzeszutek E."/>
            <person name="Saraiva M."/>
            <person name="Secombes C.J."/>
            <person name="Seidl M.F."/>
            <person name="Snel B."/>
            <person name="Stassen J.H."/>
            <person name="Sykes S."/>
            <person name="Tripathy S."/>
            <person name="van den Berg H."/>
            <person name="Vega-Arreguin J.C."/>
            <person name="Wawra S."/>
            <person name="Young S.K."/>
            <person name="Zeng Q."/>
            <person name="Dieguez-Uribeondo J."/>
            <person name="Russ C."/>
            <person name="Tyler B.M."/>
            <person name="van West P."/>
        </authorList>
    </citation>
    <scope>NUCLEOTIDE SEQUENCE [LARGE SCALE GENOMIC DNA]</scope>
    <source>
        <strain evidence="2 3">CBS 223.65</strain>
    </source>
</reference>
<keyword evidence="1" id="KW-0812">Transmembrane</keyword>
<feature type="transmembrane region" description="Helical" evidence="1">
    <location>
        <begin position="142"/>
        <end position="163"/>
    </location>
</feature>
<evidence type="ECO:0000313" key="2">
    <source>
        <dbReference type="EMBL" id="KDO24760.1"/>
    </source>
</evidence>
<gene>
    <name evidence="2" type="ORF">SPRG_09621</name>
</gene>
<evidence type="ECO:0000313" key="3">
    <source>
        <dbReference type="Proteomes" id="UP000030745"/>
    </source>
</evidence>
<evidence type="ECO:0000256" key="1">
    <source>
        <dbReference type="SAM" id="Phobius"/>
    </source>
</evidence>
<keyword evidence="1" id="KW-0472">Membrane</keyword>
<dbReference type="Proteomes" id="UP000030745">
    <property type="component" value="Unassembled WGS sequence"/>
</dbReference>
<accession>A0A067C6J8</accession>
<dbReference type="VEuPathDB" id="FungiDB:SPRG_09621"/>
<proteinExistence type="predicted"/>
<feature type="transmembrane region" description="Helical" evidence="1">
    <location>
        <begin position="60"/>
        <end position="81"/>
    </location>
</feature>
<name>A0A067C6J8_SAPPC</name>
<feature type="transmembrane region" description="Helical" evidence="1">
    <location>
        <begin position="93"/>
        <end position="117"/>
    </location>
</feature>
<dbReference type="KEGG" id="spar:SPRG_09621"/>
<keyword evidence="1" id="KW-1133">Transmembrane helix</keyword>
<dbReference type="RefSeq" id="XP_012204437.1">
    <property type="nucleotide sequence ID" value="XM_012349047.1"/>
</dbReference>
<dbReference type="EMBL" id="KK583238">
    <property type="protein sequence ID" value="KDO24760.1"/>
    <property type="molecule type" value="Genomic_DNA"/>
</dbReference>
<dbReference type="OMA" id="TIYHAME"/>
<dbReference type="OrthoDB" id="79627at2759"/>
<keyword evidence="3" id="KW-1185">Reference proteome</keyword>
<organism evidence="2 3">
    <name type="scientific">Saprolegnia parasitica (strain CBS 223.65)</name>
    <dbReference type="NCBI Taxonomy" id="695850"/>
    <lineage>
        <taxon>Eukaryota</taxon>
        <taxon>Sar</taxon>
        <taxon>Stramenopiles</taxon>
        <taxon>Oomycota</taxon>
        <taxon>Saprolegniomycetes</taxon>
        <taxon>Saprolegniales</taxon>
        <taxon>Saprolegniaceae</taxon>
        <taxon>Saprolegnia</taxon>
    </lineage>
</organism>
<dbReference type="GeneID" id="24131775"/>
<sequence length="310" mass="34565">MPPGDWSYAIVLGDPTAIVLKDAWVASLYYLDIWINITNFGVATMQIQVSDDLGLVLQGVLYMSRTVWFAYWGLCLVSYGLKRWEKQHVFSEVDPTVLAIAVTVYGPAFVFMLEYIADCSRMYHALFYCLVPTDLQSQESEAALVCIIYTLTTLSIPLAYGLVAGCVRRPRPIPADCSSVRYNSVKSAALFQASKALHMATPRPARGGTIYHAMELNPRLKCCPTISLRGTDCFLLCYCNGVLIERLRLSLLSGINFERAVIPHSKAPSRYVVNELRATVSSVPKECGPVLPPKRSYEIRMSLEPSVWCI</sequence>